<name>A0A495J2W6_9SPHI</name>
<keyword evidence="2" id="KW-1185">Reference proteome</keyword>
<evidence type="ECO:0000313" key="1">
    <source>
        <dbReference type="EMBL" id="RKR83173.1"/>
    </source>
</evidence>
<organism evidence="1 2">
    <name type="scientific">Mucilaginibacter gracilis</name>
    <dbReference type="NCBI Taxonomy" id="423350"/>
    <lineage>
        <taxon>Bacteria</taxon>
        <taxon>Pseudomonadati</taxon>
        <taxon>Bacteroidota</taxon>
        <taxon>Sphingobacteriia</taxon>
        <taxon>Sphingobacteriales</taxon>
        <taxon>Sphingobacteriaceae</taxon>
        <taxon>Mucilaginibacter</taxon>
    </lineage>
</organism>
<evidence type="ECO:0000313" key="2">
    <source>
        <dbReference type="Proteomes" id="UP000268007"/>
    </source>
</evidence>
<sequence length="284" mass="31098">MKKLVTPAIPNGGLPLYAAEMIGCFQTEIYRAILAPYLQYGEPLIINGCIVGDTEGGVCTITAGMALIDGDLIDVPAYNGAWPVYLHQDAPTYVQKPYKDQTPRNVTVEKKCTWLPTVPPVTGEYILFDPYTSQYLRDVKRRYETAIYQLVPFADYPDATRFDVNGVGKWEWKGFAVPNGWGGLTFNLSGKAFVQFDPADADLALRNTHGSKTNTITQANLPNINLPIDIYENGTGNGDGKHIAASDNENMHEGTASIPLGGSGTALNNMQQSYMGTFLQRYAV</sequence>
<dbReference type="EMBL" id="RBKU01000001">
    <property type="protein sequence ID" value="RKR83173.1"/>
    <property type="molecule type" value="Genomic_DNA"/>
</dbReference>
<proteinExistence type="predicted"/>
<accession>A0A495J2W6</accession>
<comment type="caution">
    <text evidence="1">The sequence shown here is derived from an EMBL/GenBank/DDBJ whole genome shotgun (WGS) entry which is preliminary data.</text>
</comment>
<protein>
    <submittedName>
        <fullName evidence="1">Uncharacterized protein</fullName>
    </submittedName>
</protein>
<dbReference type="RefSeq" id="WP_121198696.1">
    <property type="nucleotide sequence ID" value="NZ_RBKU01000001.1"/>
</dbReference>
<dbReference type="OrthoDB" id="9113831at2"/>
<gene>
    <name evidence="1" type="ORF">BDD43_3375</name>
</gene>
<reference evidence="1 2" key="1">
    <citation type="submission" date="2018-10" db="EMBL/GenBank/DDBJ databases">
        <title>Genomic Encyclopedia of Archaeal and Bacterial Type Strains, Phase II (KMG-II): from individual species to whole genera.</title>
        <authorList>
            <person name="Goeker M."/>
        </authorList>
    </citation>
    <scope>NUCLEOTIDE SEQUENCE [LARGE SCALE GENOMIC DNA]</scope>
    <source>
        <strain evidence="1 2">DSM 18602</strain>
    </source>
</reference>
<dbReference type="AlphaFoldDB" id="A0A495J2W6"/>
<dbReference type="Proteomes" id="UP000268007">
    <property type="component" value="Unassembled WGS sequence"/>
</dbReference>